<dbReference type="OrthoDB" id="9798454at2"/>
<dbReference type="PANTHER" id="PTHR47307">
    <property type="entry name" value="GLUTATHIONE-REGULATED POTASSIUM-EFFLUX SYSTEM ANCILLARY PROTEIN KEFG"/>
    <property type="match status" value="1"/>
</dbReference>
<feature type="domain" description="Flavodoxin-like fold" evidence="2">
    <location>
        <begin position="1"/>
        <end position="160"/>
    </location>
</feature>
<dbReference type="SUPFAM" id="SSF52218">
    <property type="entry name" value="Flavoproteins"/>
    <property type="match status" value="1"/>
</dbReference>
<dbReference type="InterPro" id="IPR046980">
    <property type="entry name" value="KefG/KefF"/>
</dbReference>
<protein>
    <submittedName>
        <fullName evidence="3">NADPH-quinone reductase</fullName>
    </submittedName>
</protein>
<proteinExistence type="predicted"/>
<dbReference type="GO" id="GO:0010181">
    <property type="term" value="F:FMN binding"/>
    <property type="evidence" value="ECO:0007669"/>
    <property type="project" value="TreeGrafter"/>
</dbReference>
<dbReference type="GO" id="GO:0009055">
    <property type="term" value="F:electron transfer activity"/>
    <property type="evidence" value="ECO:0007669"/>
    <property type="project" value="TreeGrafter"/>
</dbReference>
<dbReference type="Pfam" id="PF02525">
    <property type="entry name" value="Flavodoxin_2"/>
    <property type="match status" value="1"/>
</dbReference>
<evidence type="ECO:0000259" key="2">
    <source>
        <dbReference type="Pfam" id="PF02525"/>
    </source>
</evidence>
<dbReference type="Gene3D" id="3.40.50.360">
    <property type="match status" value="1"/>
</dbReference>
<dbReference type="PANTHER" id="PTHR47307:SF1">
    <property type="entry name" value="GLUTATHIONE-REGULATED POTASSIUM-EFFLUX SYSTEM ANCILLARY PROTEIN KEFG"/>
    <property type="match status" value="1"/>
</dbReference>
<sequence>MKTLVVVGHPRREDSFTQQFFKEGLAQFDHVTWMTVDEQQSVAEQRQLLMAHDRIILQFPLYWYSAPAELKQWIDTVFGDTFALAPRYVLQEKELGLVVTTATAATDFGAGRVEPFTMDELLRPFEALAHRVQMTYLPPLAVHQFAYMTPDEQQRLLVNYQQYVTAPTFQTLAGRGAWIQEQLAHKLAGLTGDDAIKVQALLTQLTDNRDALDDLQMNLRLMKDAGDDDE</sequence>
<gene>
    <name evidence="3" type="ORF">FC26_GL000394</name>
</gene>
<dbReference type="PATRIC" id="fig|1423813.3.peg.403"/>
<accession>A0A0R2AB82</accession>
<organism evidence="3 4">
    <name type="scientific">Paucilactobacillus vaccinostercus DSM 20634</name>
    <dbReference type="NCBI Taxonomy" id="1423813"/>
    <lineage>
        <taxon>Bacteria</taxon>
        <taxon>Bacillati</taxon>
        <taxon>Bacillota</taxon>
        <taxon>Bacilli</taxon>
        <taxon>Lactobacillales</taxon>
        <taxon>Lactobacillaceae</taxon>
        <taxon>Paucilactobacillus</taxon>
    </lineage>
</organism>
<reference evidence="3 4" key="1">
    <citation type="journal article" date="2015" name="Genome Announc.">
        <title>Expanding the biotechnology potential of lactobacilli through comparative genomics of 213 strains and associated genera.</title>
        <authorList>
            <person name="Sun Z."/>
            <person name="Harris H.M."/>
            <person name="McCann A."/>
            <person name="Guo C."/>
            <person name="Argimon S."/>
            <person name="Zhang W."/>
            <person name="Yang X."/>
            <person name="Jeffery I.B."/>
            <person name="Cooney J.C."/>
            <person name="Kagawa T.F."/>
            <person name="Liu W."/>
            <person name="Song Y."/>
            <person name="Salvetti E."/>
            <person name="Wrobel A."/>
            <person name="Rasinkangas P."/>
            <person name="Parkhill J."/>
            <person name="Rea M.C."/>
            <person name="O'Sullivan O."/>
            <person name="Ritari J."/>
            <person name="Douillard F.P."/>
            <person name="Paul Ross R."/>
            <person name="Yang R."/>
            <person name="Briner A.E."/>
            <person name="Felis G.E."/>
            <person name="de Vos W.M."/>
            <person name="Barrangou R."/>
            <person name="Klaenhammer T.R."/>
            <person name="Caufield P.W."/>
            <person name="Cui Y."/>
            <person name="Zhang H."/>
            <person name="O'Toole P.W."/>
        </authorList>
    </citation>
    <scope>NUCLEOTIDE SEQUENCE [LARGE SCALE GENOMIC DNA]</scope>
    <source>
        <strain evidence="3 4">DSM 20634</strain>
    </source>
</reference>
<keyword evidence="1" id="KW-0560">Oxidoreductase</keyword>
<keyword evidence="4" id="KW-1185">Reference proteome</keyword>
<evidence type="ECO:0000313" key="4">
    <source>
        <dbReference type="Proteomes" id="UP000051733"/>
    </source>
</evidence>
<dbReference type="EMBL" id="AYYY01000061">
    <property type="protein sequence ID" value="KRM60905.1"/>
    <property type="molecule type" value="Genomic_DNA"/>
</dbReference>
<name>A0A0R2AB82_9LACO</name>
<dbReference type="AlphaFoldDB" id="A0A0R2AB82"/>
<evidence type="ECO:0000313" key="3">
    <source>
        <dbReference type="EMBL" id="KRM60905.1"/>
    </source>
</evidence>
<dbReference type="InterPro" id="IPR029039">
    <property type="entry name" value="Flavoprotein-like_sf"/>
</dbReference>
<dbReference type="GO" id="GO:0003955">
    <property type="term" value="F:NAD(P)H dehydrogenase (quinone) activity"/>
    <property type="evidence" value="ECO:0007669"/>
    <property type="project" value="TreeGrafter"/>
</dbReference>
<dbReference type="Proteomes" id="UP000051733">
    <property type="component" value="Unassembled WGS sequence"/>
</dbReference>
<dbReference type="STRING" id="1423813.FC26_GL000394"/>
<evidence type="ECO:0000256" key="1">
    <source>
        <dbReference type="ARBA" id="ARBA00023002"/>
    </source>
</evidence>
<comment type="caution">
    <text evidence="3">The sequence shown here is derived from an EMBL/GenBank/DDBJ whole genome shotgun (WGS) entry which is preliminary data.</text>
</comment>
<dbReference type="InterPro" id="IPR003680">
    <property type="entry name" value="Flavodoxin_fold"/>
</dbReference>
<dbReference type="RefSeq" id="WP_057780233.1">
    <property type="nucleotide sequence ID" value="NZ_AYYY01000061.1"/>
</dbReference>